<keyword evidence="8 17" id="KW-0418">Kinase</keyword>
<dbReference type="Gene3D" id="1.10.287.130">
    <property type="match status" value="1"/>
</dbReference>
<feature type="transmembrane region" description="Helical" evidence="13">
    <location>
        <begin position="442"/>
        <end position="464"/>
    </location>
</feature>
<feature type="domain" description="Histidine kinase" evidence="14">
    <location>
        <begin position="773"/>
        <end position="984"/>
    </location>
</feature>
<evidence type="ECO:0000256" key="6">
    <source>
        <dbReference type="ARBA" id="ARBA00022679"/>
    </source>
</evidence>
<evidence type="ECO:0000256" key="5">
    <source>
        <dbReference type="ARBA" id="ARBA00022553"/>
    </source>
</evidence>
<gene>
    <name evidence="17" type="ORF">N825_19860</name>
</gene>
<dbReference type="InterPro" id="IPR003594">
    <property type="entry name" value="HATPase_dom"/>
</dbReference>
<dbReference type="InterPro" id="IPR011006">
    <property type="entry name" value="CheY-like_superfamily"/>
</dbReference>
<dbReference type="PROSITE" id="PS50283">
    <property type="entry name" value="NA_SOLUT_SYMP_3"/>
    <property type="match status" value="1"/>
</dbReference>
<feature type="domain" description="Response regulatory" evidence="15">
    <location>
        <begin position="1005"/>
        <end position="1120"/>
    </location>
</feature>
<comment type="similarity">
    <text evidence="3">Belongs to the sodium:solute symporter (SSF) (TC 2.A.21) family.</text>
</comment>
<evidence type="ECO:0000256" key="4">
    <source>
        <dbReference type="ARBA" id="ARBA00012438"/>
    </source>
</evidence>
<feature type="coiled-coil region" evidence="12">
    <location>
        <begin position="732"/>
        <end position="759"/>
    </location>
</feature>
<feature type="modified residue" description="4-aspartylphosphate" evidence="11">
    <location>
        <position position="1054"/>
    </location>
</feature>
<dbReference type="SUPFAM" id="SSF55874">
    <property type="entry name" value="ATPase domain of HSP90 chaperone/DNA topoisomerase II/histidine kinase"/>
    <property type="match status" value="1"/>
</dbReference>
<comment type="caution">
    <text evidence="17">The sequence shown here is derived from an EMBL/GenBank/DDBJ whole genome shotgun (WGS) entry which is preliminary data.</text>
</comment>
<dbReference type="Pfam" id="PF02518">
    <property type="entry name" value="HATPase_c"/>
    <property type="match status" value="1"/>
</dbReference>
<dbReference type="CDD" id="cd00156">
    <property type="entry name" value="REC"/>
    <property type="match status" value="1"/>
</dbReference>
<dbReference type="GO" id="GO:0022857">
    <property type="term" value="F:transmembrane transporter activity"/>
    <property type="evidence" value="ECO:0007669"/>
    <property type="project" value="InterPro"/>
</dbReference>
<dbReference type="FunFam" id="3.30.565.10:FF:000049">
    <property type="entry name" value="Two-component sensor histidine kinase"/>
    <property type="match status" value="1"/>
</dbReference>
<name>W9H829_9PROT</name>
<evidence type="ECO:0000313" key="18">
    <source>
        <dbReference type="Proteomes" id="UP000019486"/>
    </source>
</evidence>
<dbReference type="InterPro" id="IPR038377">
    <property type="entry name" value="Na/Glc_symporter_sf"/>
</dbReference>
<dbReference type="SMART" id="SM00448">
    <property type="entry name" value="REC"/>
    <property type="match status" value="1"/>
</dbReference>
<dbReference type="InterPro" id="IPR036890">
    <property type="entry name" value="HATPase_C_sf"/>
</dbReference>
<feature type="transmembrane region" description="Helical" evidence="13">
    <location>
        <begin position="316"/>
        <end position="336"/>
    </location>
</feature>
<dbReference type="SMART" id="SM00387">
    <property type="entry name" value="HATPase_c"/>
    <property type="match status" value="1"/>
</dbReference>
<evidence type="ECO:0000256" key="9">
    <source>
        <dbReference type="ARBA" id="ARBA00022989"/>
    </source>
</evidence>
<keyword evidence="12" id="KW-0175">Coiled coil</keyword>
<keyword evidence="5 11" id="KW-0597">Phosphoprotein</keyword>
<evidence type="ECO:0000313" key="17">
    <source>
        <dbReference type="EMBL" id="EWY42159.1"/>
    </source>
</evidence>
<feature type="transmembrane region" description="Helical" evidence="13">
    <location>
        <begin position="68"/>
        <end position="87"/>
    </location>
</feature>
<feature type="transmembrane region" description="Helical" evidence="13">
    <location>
        <begin position="160"/>
        <end position="180"/>
    </location>
</feature>
<proteinExistence type="inferred from homology"/>
<evidence type="ECO:0000259" key="14">
    <source>
        <dbReference type="PROSITE" id="PS50109"/>
    </source>
</evidence>
<dbReference type="OrthoDB" id="9764438at2"/>
<dbReference type="EMBL" id="AVFL01000002">
    <property type="protein sequence ID" value="EWY42159.1"/>
    <property type="molecule type" value="Genomic_DNA"/>
</dbReference>
<comment type="catalytic activity">
    <reaction evidence="1">
        <text>ATP + protein L-histidine = ADP + protein N-phospho-L-histidine.</text>
        <dbReference type="EC" id="2.7.13.3"/>
    </reaction>
</comment>
<comment type="subcellular location">
    <subcellularLocation>
        <location evidence="2">Membrane</location>
        <topology evidence="2">Multi-pass membrane protein</topology>
    </subcellularLocation>
</comment>
<dbReference type="InterPro" id="IPR035965">
    <property type="entry name" value="PAS-like_dom_sf"/>
</dbReference>
<keyword evidence="7 13" id="KW-0812">Transmembrane</keyword>
<dbReference type="PROSITE" id="PS50112">
    <property type="entry name" value="PAS"/>
    <property type="match status" value="1"/>
</dbReference>
<dbReference type="SUPFAM" id="SSF55785">
    <property type="entry name" value="PYP-like sensor domain (PAS domain)"/>
    <property type="match status" value="1"/>
</dbReference>
<keyword evidence="18" id="KW-1185">Reference proteome</keyword>
<evidence type="ECO:0000256" key="1">
    <source>
        <dbReference type="ARBA" id="ARBA00000085"/>
    </source>
</evidence>
<dbReference type="PANTHER" id="PTHR43047">
    <property type="entry name" value="TWO-COMPONENT HISTIDINE PROTEIN KINASE"/>
    <property type="match status" value="1"/>
</dbReference>
<protein>
    <recommendedName>
        <fullName evidence="4">histidine kinase</fullName>
        <ecNumber evidence="4">2.7.13.3</ecNumber>
    </recommendedName>
</protein>
<feature type="transmembrane region" description="Helical" evidence="13">
    <location>
        <begin position="282"/>
        <end position="304"/>
    </location>
</feature>
<dbReference type="InterPro" id="IPR000014">
    <property type="entry name" value="PAS"/>
</dbReference>
<dbReference type="CDD" id="cd10322">
    <property type="entry name" value="SLC5sbd"/>
    <property type="match status" value="1"/>
</dbReference>
<dbReference type="NCBIfam" id="NF041832">
    <property type="entry name" value="near_NosP_CTERM"/>
    <property type="match status" value="1"/>
</dbReference>
<dbReference type="InterPro" id="IPR001734">
    <property type="entry name" value="Na/solute_symporter"/>
</dbReference>
<dbReference type="InterPro" id="IPR003661">
    <property type="entry name" value="HisK_dim/P_dom"/>
</dbReference>
<keyword evidence="6" id="KW-0808">Transferase</keyword>
<dbReference type="Pfam" id="PF00512">
    <property type="entry name" value="HisKA"/>
    <property type="match status" value="1"/>
</dbReference>
<dbReference type="Gene3D" id="1.20.1730.10">
    <property type="entry name" value="Sodium/glucose cotransporter"/>
    <property type="match status" value="1"/>
</dbReference>
<dbReference type="InterPro" id="IPR005467">
    <property type="entry name" value="His_kinase_dom"/>
</dbReference>
<dbReference type="Proteomes" id="UP000019486">
    <property type="component" value="Unassembled WGS sequence"/>
</dbReference>
<accession>W9H829</accession>
<evidence type="ECO:0000256" key="13">
    <source>
        <dbReference type="SAM" id="Phobius"/>
    </source>
</evidence>
<keyword evidence="9 13" id="KW-1133">Transmembrane helix</keyword>
<dbReference type="RefSeq" id="WP_037447351.1">
    <property type="nucleotide sequence ID" value="NZ_AVFL01000002.1"/>
</dbReference>
<feature type="transmembrane region" description="Helical" evidence="13">
    <location>
        <begin position="408"/>
        <end position="430"/>
    </location>
</feature>
<feature type="domain" description="PAS" evidence="16">
    <location>
        <begin position="634"/>
        <end position="671"/>
    </location>
</feature>
<dbReference type="Gene3D" id="3.30.565.10">
    <property type="entry name" value="Histidine kinase-like ATPase, C-terminal domain"/>
    <property type="match status" value="1"/>
</dbReference>
<dbReference type="SUPFAM" id="SSF52172">
    <property type="entry name" value="CheY-like"/>
    <property type="match status" value="1"/>
</dbReference>
<feature type="transmembrane region" description="Helical" evidence="13">
    <location>
        <begin position="35"/>
        <end position="56"/>
    </location>
</feature>
<evidence type="ECO:0000256" key="10">
    <source>
        <dbReference type="ARBA" id="ARBA00023136"/>
    </source>
</evidence>
<sequence>METWIVALVSLGTLSTLFAVAWQGDRWAAAGRSAARAPILYTLSLAVYCTSWTFYGSVGRASVSGFDFLPIYLGPILMLGLGSRVLARMVRIAKAENVVSISDFLAARYGKSQAVAALVTVTAVIGVMPYLALQLKAITISFEALTGAGGGDRLVSTDTVMLVTAAMAAFSILFGVRHIHANEHHRGLVLAVAFESVVKLAAFLIVGAVVTFAIMGGPATLLERVMAHPRLPDLLVPDLGNWSWWTMTLLSAFAILCLPRQFHVAVVENVHVDDVKMAARLFPLYLIVINLFVMPVALAGVLLFPEGDISADTFMVSIPMAEGWPLVGLVAFVGGLSASTSMIIVAAVTLSTMVSNDVVVPLLLRLRLRPATAAWRDDPARMLLLVRRSAVIAILAMAYGFHRVIGAAYPLTTIGLVSFAAVAQFAPALFGGMVWRRGNRTGAIAGIAVGFAVWSYTALLPSVADAGWMDGALLLEGPFGVGWLNPRALLGLPGPDPLTHSVLWSLGLNLACYLLLSVTTRQSGVERHQAERFVAMRSDGTSGAIWGMTRVADLHAMAARYVGVERADAAFAGREGWLDKADAETVRLTETLLAGALGSASARVVVAGMLKGGRMSPVAARSMLDEASQAILAKHDLLRATLESIDQGICVVGREGRVVTWNQRFTSLNGLPDGALKADLNLADLLGRDPTRSGVREWRRSDGIVLEMAANPMPSGGFVMTCTDVTERHRTAAALREANEGLERRIEERTRDLAAAKAEADRANLGKTRFLAAAGHDLMQPLHAARLFLSALADRAGDGDPLIGQVDASLRSVEELLGELLDVSKLDSGVVTAKMAAFRVDDVMAPLCDEFTVLAARHGLKFRMVRSSAAVNSDPALLRRVLQNLLGNAVRYTVSGGILLGCRRRGGNLRIEVWDTGIGIADDKLRDIFTEFRQLEEVSADRGKGLGLGLSIVERLAAILGHPVTVRSTPGRGSCFAIEVPRTGDAVAERHPRARRPRRDFAGALVLCVDNDPTVARGMAVLLEGWGCDVVTAASAEAALTALAGRTPDAILTDYHLDYGSNGLEALAGLESRLGVSIPAALITADHGAEILEAATSRGYALARKPLRPGALRALVSQLIARRRQAAE</sequence>
<dbReference type="Gene3D" id="3.40.50.2300">
    <property type="match status" value="1"/>
</dbReference>
<dbReference type="PANTHER" id="PTHR43047:SF9">
    <property type="entry name" value="HISTIDINE KINASE"/>
    <property type="match status" value="1"/>
</dbReference>
<dbReference type="PROSITE" id="PS50109">
    <property type="entry name" value="HIS_KIN"/>
    <property type="match status" value="1"/>
</dbReference>
<evidence type="ECO:0000256" key="8">
    <source>
        <dbReference type="ARBA" id="ARBA00022777"/>
    </source>
</evidence>
<reference evidence="17 18" key="1">
    <citation type="submission" date="2013-08" db="EMBL/GenBank/DDBJ databases">
        <title>The genome sequence of Skermanella stibiiresistens.</title>
        <authorList>
            <person name="Zhu W."/>
            <person name="Wang G."/>
        </authorList>
    </citation>
    <scope>NUCLEOTIDE SEQUENCE [LARGE SCALE GENOMIC DNA]</scope>
    <source>
        <strain evidence="17 18">SB22</strain>
    </source>
</reference>
<evidence type="ECO:0000256" key="7">
    <source>
        <dbReference type="ARBA" id="ARBA00022692"/>
    </source>
</evidence>
<dbReference type="PROSITE" id="PS50110">
    <property type="entry name" value="RESPONSE_REGULATORY"/>
    <property type="match status" value="1"/>
</dbReference>
<dbReference type="InterPro" id="IPR004358">
    <property type="entry name" value="Sig_transdc_His_kin-like_C"/>
</dbReference>
<dbReference type="PATRIC" id="fig|1385369.3.peg.893"/>
<dbReference type="AlphaFoldDB" id="W9H829"/>
<organism evidence="17 18">
    <name type="scientific">Skermanella stibiiresistens SB22</name>
    <dbReference type="NCBI Taxonomy" id="1385369"/>
    <lineage>
        <taxon>Bacteria</taxon>
        <taxon>Pseudomonadati</taxon>
        <taxon>Pseudomonadota</taxon>
        <taxon>Alphaproteobacteria</taxon>
        <taxon>Rhodospirillales</taxon>
        <taxon>Azospirillaceae</taxon>
        <taxon>Skermanella</taxon>
    </lineage>
</organism>
<dbReference type="CDD" id="cd00082">
    <property type="entry name" value="HisKA"/>
    <property type="match status" value="1"/>
</dbReference>
<dbReference type="GO" id="GO:0000155">
    <property type="term" value="F:phosphorelay sensor kinase activity"/>
    <property type="evidence" value="ECO:0007669"/>
    <property type="project" value="InterPro"/>
</dbReference>
<dbReference type="Gene3D" id="3.30.450.20">
    <property type="entry name" value="PAS domain"/>
    <property type="match status" value="1"/>
</dbReference>
<evidence type="ECO:0000256" key="3">
    <source>
        <dbReference type="ARBA" id="ARBA00006434"/>
    </source>
</evidence>
<dbReference type="Pfam" id="PF00072">
    <property type="entry name" value="Response_reg"/>
    <property type="match status" value="1"/>
</dbReference>
<dbReference type="InterPro" id="IPR001789">
    <property type="entry name" value="Sig_transdc_resp-reg_receiver"/>
</dbReference>
<feature type="transmembrane region" description="Helical" evidence="13">
    <location>
        <begin position="200"/>
        <end position="222"/>
    </location>
</feature>
<feature type="transmembrane region" description="Helical" evidence="13">
    <location>
        <begin position="114"/>
        <end position="133"/>
    </location>
</feature>
<dbReference type="Pfam" id="PF12860">
    <property type="entry name" value="PAS_7"/>
    <property type="match status" value="2"/>
</dbReference>
<evidence type="ECO:0000259" key="15">
    <source>
        <dbReference type="PROSITE" id="PS50110"/>
    </source>
</evidence>
<dbReference type="SMART" id="SM00388">
    <property type="entry name" value="HisKA"/>
    <property type="match status" value="1"/>
</dbReference>
<dbReference type="GO" id="GO:0005886">
    <property type="term" value="C:plasma membrane"/>
    <property type="evidence" value="ECO:0007669"/>
    <property type="project" value="TreeGrafter"/>
</dbReference>
<feature type="transmembrane region" description="Helical" evidence="13">
    <location>
        <begin position="242"/>
        <end position="262"/>
    </location>
</feature>
<feature type="transmembrane region" description="Helical" evidence="13">
    <location>
        <begin position="385"/>
        <end position="402"/>
    </location>
</feature>
<dbReference type="STRING" id="1385369.N825_19860"/>
<evidence type="ECO:0000259" key="16">
    <source>
        <dbReference type="PROSITE" id="PS50112"/>
    </source>
</evidence>
<evidence type="ECO:0000256" key="2">
    <source>
        <dbReference type="ARBA" id="ARBA00004141"/>
    </source>
</evidence>
<dbReference type="GO" id="GO:0009927">
    <property type="term" value="F:histidine phosphotransfer kinase activity"/>
    <property type="evidence" value="ECO:0007669"/>
    <property type="project" value="TreeGrafter"/>
</dbReference>
<dbReference type="PRINTS" id="PR00344">
    <property type="entry name" value="BCTRLSENSOR"/>
</dbReference>
<evidence type="ECO:0000256" key="11">
    <source>
        <dbReference type="PROSITE-ProRule" id="PRU00169"/>
    </source>
</evidence>
<dbReference type="EC" id="2.7.13.3" evidence="4"/>
<evidence type="ECO:0000256" key="12">
    <source>
        <dbReference type="SAM" id="Coils"/>
    </source>
</evidence>
<keyword evidence="10 13" id="KW-0472">Membrane</keyword>
<dbReference type="SUPFAM" id="SSF47384">
    <property type="entry name" value="Homodimeric domain of signal transducing histidine kinase"/>
    <property type="match status" value="1"/>
</dbReference>
<dbReference type="InterPro" id="IPR036097">
    <property type="entry name" value="HisK_dim/P_sf"/>
</dbReference>